<feature type="transmembrane region" description="Helical" evidence="2">
    <location>
        <begin position="51"/>
        <end position="70"/>
    </location>
</feature>
<feature type="region of interest" description="Disordered" evidence="1">
    <location>
        <begin position="1"/>
        <end position="22"/>
    </location>
</feature>
<evidence type="ECO:0000256" key="2">
    <source>
        <dbReference type="SAM" id="Phobius"/>
    </source>
</evidence>
<dbReference type="Proteomes" id="UP000828390">
    <property type="component" value="Unassembled WGS sequence"/>
</dbReference>
<dbReference type="AlphaFoldDB" id="A0A9D4K645"/>
<reference evidence="3" key="1">
    <citation type="journal article" date="2019" name="bioRxiv">
        <title>The Genome of the Zebra Mussel, Dreissena polymorpha: A Resource for Invasive Species Research.</title>
        <authorList>
            <person name="McCartney M.A."/>
            <person name="Auch B."/>
            <person name="Kono T."/>
            <person name="Mallez S."/>
            <person name="Zhang Y."/>
            <person name="Obille A."/>
            <person name="Becker A."/>
            <person name="Abrahante J.E."/>
            <person name="Garbe J."/>
            <person name="Badalamenti J.P."/>
            <person name="Herman A."/>
            <person name="Mangelson H."/>
            <person name="Liachko I."/>
            <person name="Sullivan S."/>
            <person name="Sone E.D."/>
            <person name="Koren S."/>
            <person name="Silverstein K.A.T."/>
            <person name="Beckman K.B."/>
            <person name="Gohl D.M."/>
        </authorList>
    </citation>
    <scope>NUCLEOTIDE SEQUENCE</scope>
    <source>
        <strain evidence="3">Duluth1</strain>
        <tissue evidence="3">Whole animal</tissue>
    </source>
</reference>
<keyword evidence="2" id="KW-0812">Transmembrane</keyword>
<reference evidence="3" key="2">
    <citation type="submission" date="2020-11" db="EMBL/GenBank/DDBJ databases">
        <authorList>
            <person name="McCartney M.A."/>
            <person name="Auch B."/>
            <person name="Kono T."/>
            <person name="Mallez S."/>
            <person name="Becker A."/>
            <person name="Gohl D.M."/>
            <person name="Silverstein K.A.T."/>
            <person name="Koren S."/>
            <person name="Bechman K.B."/>
            <person name="Herman A."/>
            <person name="Abrahante J.E."/>
            <person name="Garbe J."/>
        </authorList>
    </citation>
    <scope>NUCLEOTIDE SEQUENCE</scope>
    <source>
        <strain evidence="3">Duluth1</strain>
        <tissue evidence="3">Whole animal</tissue>
    </source>
</reference>
<sequence length="71" mass="7724">MTGTSPGNSPVHGTGDRSGHRSVVPVTWATPVTDIRSVVLVRAPVIDQEETSIFIIGLFILFFFKGIWVVN</sequence>
<accession>A0A9D4K645</accession>
<gene>
    <name evidence="3" type="ORF">DPMN_107098</name>
</gene>
<organism evidence="3 4">
    <name type="scientific">Dreissena polymorpha</name>
    <name type="common">Zebra mussel</name>
    <name type="synonym">Mytilus polymorpha</name>
    <dbReference type="NCBI Taxonomy" id="45954"/>
    <lineage>
        <taxon>Eukaryota</taxon>
        <taxon>Metazoa</taxon>
        <taxon>Spiralia</taxon>
        <taxon>Lophotrochozoa</taxon>
        <taxon>Mollusca</taxon>
        <taxon>Bivalvia</taxon>
        <taxon>Autobranchia</taxon>
        <taxon>Heteroconchia</taxon>
        <taxon>Euheterodonta</taxon>
        <taxon>Imparidentia</taxon>
        <taxon>Neoheterodontei</taxon>
        <taxon>Myida</taxon>
        <taxon>Dreissenoidea</taxon>
        <taxon>Dreissenidae</taxon>
        <taxon>Dreissena</taxon>
    </lineage>
</organism>
<protein>
    <submittedName>
        <fullName evidence="3">Uncharacterized protein</fullName>
    </submittedName>
</protein>
<proteinExistence type="predicted"/>
<evidence type="ECO:0000313" key="3">
    <source>
        <dbReference type="EMBL" id="KAH3833782.1"/>
    </source>
</evidence>
<keyword evidence="2" id="KW-0472">Membrane</keyword>
<evidence type="ECO:0000256" key="1">
    <source>
        <dbReference type="SAM" id="MobiDB-lite"/>
    </source>
</evidence>
<keyword evidence="4" id="KW-1185">Reference proteome</keyword>
<comment type="caution">
    <text evidence="3">The sequence shown here is derived from an EMBL/GenBank/DDBJ whole genome shotgun (WGS) entry which is preliminary data.</text>
</comment>
<name>A0A9D4K645_DREPO</name>
<keyword evidence="2" id="KW-1133">Transmembrane helix</keyword>
<evidence type="ECO:0000313" key="4">
    <source>
        <dbReference type="Proteomes" id="UP000828390"/>
    </source>
</evidence>
<dbReference type="EMBL" id="JAIWYP010000004">
    <property type="protein sequence ID" value="KAH3833782.1"/>
    <property type="molecule type" value="Genomic_DNA"/>
</dbReference>